<keyword evidence="1" id="KW-0472">Membrane</keyword>
<organism evidence="2 3">
    <name type="scientific">Aphanomyces euteiches</name>
    <dbReference type="NCBI Taxonomy" id="100861"/>
    <lineage>
        <taxon>Eukaryota</taxon>
        <taxon>Sar</taxon>
        <taxon>Stramenopiles</taxon>
        <taxon>Oomycota</taxon>
        <taxon>Saprolegniomycetes</taxon>
        <taxon>Saprolegniales</taxon>
        <taxon>Verrucalvaceae</taxon>
        <taxon>Aphanomyces</taxon>
    </lineage>
</organism>
<evidence type="ECO:0000313" key="2">
    <source>
        <dbReference type="EMBL" id="KAF0731243.1"/>
    </source>
</evidence>
<sequence>MAHSCSTSTENASDSNAHCCHASTQQKVETSCSNCNASAEKAPSPPPTSPSCCCSHANHANDHRESNTPRCNNRDCRQHHPAVFKIRSPFVSSAFIGFSLVVLLRNVFMLMSTIGLTTLALLTLGKRGIVDVNWQKLQDSFHLPGATLKIKVPSKAGLATGLFLAWKFWC</sequence>
<proteinExistence type="predicted"/>
<dbReference type="EMBL" id="VJMJ01000146">
    <property type="protein sequence ID" value="KAF0731243.1"/>
    <property type="molecule type" value="Genomic_DNA"/>
</dbReference>
<accession>A0A6G0WUS1</accession>
<name>A0A6G0WUS1_9STRA</name>
<comment type="caution">
    <text evidence="2">The sequence shown here is derived from an EMBL/GenBank/DDBJ whole genome shotgun (WGS) entry which is preliminary data.</text>
</comment>
<dbReference type="AlphaFoldDB" id="A0A6G0WUS1"/>
<evidence type="ECO:0000313" key="3">
    <source>
        <dbReference type="Proteomes" id="UP000481153"/>
    </source>
</evidence>
<gene>
    <name evidence="2" type="ORF">Ae201684_011503</name>
</gene>
<reference evidence="2 3" key="1">
    <citation type="submission" date="2019-07" db="EMBL/GenBank/DDBJ databases">
        <title>Genomics analysis of Aphanomyces spp. identifies a new class of oomycete effector associated with host adaptation.</title>
        <authorList>
            <person name="Gaulin E."/>
        </authorList>
    </citation>
    <scope>NUCLEOTIDE SEQUENCE [LARGE SCALE GENOMIC DNA]</scope>
    <source>
        <strain evidence="2 3">ATCC 201684</strain>
    </source>
</reference>
<protein>
    <submittedName>
        <fullName evidence="2">Uncharacterized protein</fullName>
    </submittedName>
</protein>
<keyword evidence="3" id="KW-1185">Reference proteome</keyword>
<keyword evidence="1" id="KW-0812">Transmembrane</keyword>
<evidence type="ECO:0000256" key="1">
    <source>
        <dbReference type="SAM" id="Phobius"/>
    </source>
</evidence>
<feature type="transmembrane region" description="Helical" evidence="1">
    <location>
        <begin position="94"/>
        <end position="122"/>
    </location>
</feature>
<dbReference type="VEuPathDB" id="FungiDB:AeMF1_011596"/>
<dbReference type="Proteomes" id="UP000481153">
    <property type="component" value="Unassembled WGS sequence"/>
</dbReference>
<keyword evidence="1" id="KW-1133">Transmembrane helix</keyword>